<gene>
    <name evidence="1" type="ORF">LMG7141_03704</name>
</gene>
<dbReference type="Proteomes" id="UP001189616">
    <property type="component" value="Unassembled WGS sequence"/>
</dbReference>
<keyword evidence="2" id="KW-1185">Reference proteome</keyword>
<proteinExistence type="predicted"/>
<organism evidence="1 2">
    <name type="scientific">Ralstonia condita</name>
    <dbReference type="NCBI Taxonomy" id="3058600"/>
    <lineage>
        <taxon>Bacteria</taxon>
        <taxon>Pseudomonadati</taxon>
        <taxon>Pseudomonadota</taxon>
        <taxon>Betaproteobacteria</taxon>
        <taxon>Burkholderiales</taxon>
        <taxon>Burkholderiaceae</taxon>
        <taxon>Ralstonia</taxon>
    </lineage>
</organism>
<protein>
    <submittedName>
        <fullName evidence="1">Uncharacterized protein</fullName>
    </submittedName>
</protein>
<name>A0ABM9JNU1_9RALS</name>
<sequence length="34" mass="3626">MTTPAPEGVGSCAFWGRSFVNNIVCARGIARPPY</sequence>
<evidence type="ECO:0000313" key="1">
    <source>
        <dbReference type="EMBL" id="CAJ0799638.1"/>
    </source>
</evidence>
<dbReference type="EMBL" id="CATYWO010000007">
    <property type="protein sequence ID" value="CAJ0799638.1"/>
    <property type="molecule type" value="Genomic_DNA"/>
</dbReference>
<reference evidence="1 2" key="1">
    <citation type="submission" date="2023-07" db="EMBL/GenBank/DDBJ databases">
        <authorList>
            <person name="Peeters C."/>
        </authorList>
    </citation>
    <scope>NUCLEOTIDE SEQUENCE [LARGE SCALE GENOMIC DNA]</scope>
    <source>
        <strain evidence="1 2">LMG 7141</strain>
    </source>
</reference>
<accession>A0ABM9JNU1</accession>
<comment type="caution">
    <text evidence="1">The sequence shown here is derived from an EMBL/GenBank/DDBJ whole genome shotgun (WGS) entry which is preliminary data.</text>
</comment>
<evidence type="ECO:0000313" key="2">
    <source>
        <dbReference type="Proteomes" id="UP001189616"/>
    </source>
</evidence>